<proteinExistence type="predicted"/>
<protein>
    <submittedName>
        <fullName evidence="2">Secretion protein</fullName>
    </submittedName>
</protein>
<reference evidence="2 3" key="1">
    <citation type="submission" date="2020-01" db="EMBL/GenBank/DDBJ databases">
        <title>Whole genome and functional gene identification of agarase of Vibrio HN897.</title>
        <authorList>
            <person name="Liu Y."/>
            <person name="Zhao Z."/>
        </authorList>
    </citation>
    <scope>NUCLEOTIDE SEQUENCE [LARGE SCALE GENOMIC DNA]</scope>
    <source>
        <strain evidence="2 3">HN897</strain>
    </source>
</reference>
<evidence type="ECO:0000259" key="1">
    <source>
        <dbReference type="Pfam" id="PF09016"/>
    </source>
</evidence>
<dbReference type="Pfam" id="PF09016">
    <property type="entry name" value="Pas_Saposin"/>
    <property type="match status" value="1"/>
</dbReference>
<accession>A0A7Z2T8B5</accession>
<sequence length="73" mass="8374">MNTLMYDTLKNLSDNEHHNHAQIRQTLYDQLELTREQQLVLYSRVLGPASAGRYESSQALDDAVNTAIQLLEK</sequence>
<dbReference type="KEGG" id="vas:GT360_21445"/>
<feature type="domain" description="Pas factor saposin" evidence="1">
    <location>
        <begin position="3"/>
        <end position="72"/>
    </location>
</feature>
<keyword evidence="3" id="KW-1185">Reference proteome</keyword>
<organism evidence="2 3">
    <name type="scientific">Vibrio astriarenae</name>
    <dbReference type="NCBI Taxonomy" id="1481923"/>
    <lineage>
        <taxon>Bacteria</taxon>
        <taxon>Pseudomonadati</taxon>
        <taxon>Pseudomonadota</taxon>
        <taxon>Gammaproteobacteria</taxon>
        <taxon>Vibrionales</taxon>
        <taxon>Vibrionaceae</taxon>
        <taxon>Vibrio</taxon>
    </lineage>
</organism>
<evidence type="ECO:0000313" key="3">
    <source>
        <dbReference type="Proteomes" id="UP000464262"/>
    </source>
</evidence>
<dbReference type="AlphaFoldDB" id="A0A7Z2T8B5"/>
<dbReference type="Proteomes" id="UP000464262">
    <property type="component" value="Chromosome 2"/>
</dbReference>
<dbReference type="Gene3D" id="1.20.1280.100">
    <property type="entry name" value="Pas factor, saposin domain"/>
    <property type="match status" value="1"/>
</dbReference>
<dbReference type="InterPro" id="IPR015106">
    <property type="entry name" value="Pas_Saposin"/>
</dbReference>
<dbReference type="EMBL" id="CP047476">
    <property type="protein sequence ID" value="QIA66219.1"/>
    <property type="molecule type" value="Genomic_DNA"/>
</dbReference>
<name>A0A7Z2T8B5_9VIBR</name>
<evidence type="ECO:0000313" key="2">
    <source>
        <dbReference type="EMBL" id="QIA66219.1"/>
    </source>
</evidence>
<gene>
    <name evidence="2" type="ORF">GT360_21445</name>
</gene>